<dbReference type="AlphaFoldDB" id="A0A5M6BP35"/>
<dbReference type="EC" id="1.13.11.93" evidence="6"/>
<evidence type="ECO:0000256" key="6">
    <source>
        <dbReference type="ARBA" id="ARBA00035023"/>
    </source>
</evidence>
<proteinExistence type="inferred from homology"/>
<dbReference type="SMART" id="SM01150">
    <property type="entry name" value="DUF1338"/>
    <property type="match status" value="1"/>
</dbReference>
<evidence type="ECO:0000256" key="7">
    <source>
        <dbReference type="ARBA" id="ARBA00035034"/>
    </source>
</evidence>
<evidence type="ECO:0000256" key="1">
    <source>
        <dbReference type="ARBA" id="ARBA00001954"/>
    </source>
</evidence>
<keyword evidence="2" id="KW-0223">Dioxygenase</keyword>
<comment type="similarity">
    <text evidence="5">Belongs to the 2-oxoadipate dioxygenase/decarboxylase family.</text>
</comment>
<dbReference type="KEGG" id="ksn:43592485"/>
<evidence type="ECO:0000313" key="9">
    <source>
        <dbReference type="EMBL" id="WWD18851.1"/>
    </source>
</evidence>
<dbReference type="OrthoDB" id="8300246at2759"/>
<gene>
    <name evidence="9" type="ORF">CI109_103306</name>
</gene>
<protein>
    <recommendedName>
        <fullName evidence="7">2-oxoadipate dioxygenase/decarboxylase</fullName>
        <ecNumber evidence="6">1.13.11.93</ecNumber>
    </recommendedName>
    <alternativeName>
        <fullName evidence="8">2-hydroxyglutarate synthase</fullName>
    </alternativeName>
</protein>
<evidence type="ECO:0000256" key="4">
    <source>
        <dbReference type="ARBA" id="ARBA00023004"/>
    </source>
</evidence>
<keyword evidence="3" id="KW-0560">Oxidoreductase</keyword>
<dbReference type="RefSeq" id="XP_031857415.1">
    <property type="nucleotide sequence ID" value="XM_032008313.1"/>
</dbReference>
<dbReference type="InterPro" id="IPR009770">
    <property type="entry name" value="HGLS"/>
</dbReference>
<dbReference type="PANTHER" id="PTHR39479:SF2">
    <property type="entry name" value="2-OXOADIPATE DIOXYGENASE_DECARBOXYLASE"/>
    <property type="match status" value="1"/>
</dbReference>
<keyword evidence="10" id="KW-1185">Reference proteome</keyword>
<dbReference type="CDD" id="cd16348">
    <property type="entry name" value="VOC_YdcJ_like"/>
    <property type="match status" value="1"/>
</dbReference>
<dbReference type="Pfam" id="PF07063">
    <property type="entry name" value="HGLS"/>
    <property type="match status" value="1"/>
</dbReference>
<dbReference type="InterPro" id="IPR047869">
    <property type="entry name" value="YdcJ_bac-like"/>
</dbReference>
<evidence type="ECO:0000256" key="8">
    <source>
        <dbReference type="ARBA" id="ARBA00035045"/>
    </source>
</evidence>
<name>A0A5M6BP35_9TREE</name>
<organism evidence="9 10">
    <name type="scientific">Kwoniella shandongensis</name>
    <dbReference type="NCBI Taxonomy" id="1734106"/>
    <lineage>
        <taxon>Eukaryota</taxon>
        <taxon>Fungi</taxon>
        <taxon>Dikarya</taxon>
        <taxon>Basidiomycota</taxon>
        <taxon>Agaricomycotina</taxon>
        <taxon>Tremellomycetes</taxon>
        <taxon>Tremellales</taxon>
        <taxon>Cryptococcaceae</taxon>
        <taxon>Kwoniella</taxon>
    </lineage>
</organism>
<accession>A0A5M6BP35</accession>
<evidence type="ECO:0000256" key="2">
    <source>
        <dbReference type="ARBA" id="ARBA00022964"/>
    </source>
</evidence>
<dbReference type="GO" id="GO:0051213">
    <property type="term" value="F:dioxygenase activity"/>
    <property type="evidence" value="ECO:0007669"/>
    <property type="project" value="UniProtKB-KW"/>
</dbReference>
<evidence type="ECO:0000256" key="5">
    <source>
        <dbReference type="ARBA" id="ARBA00035013"/>
    </source>
</evidence>
<dbReference type="EMBL" id="CP144055">
    <property type="protein sequence ID" value="WWD18851.1"/>
    <property type="molecule type" value="Genomic_DNA"/>
</dbReference>
<dbReference type="Gene3D" id="3.10.180.80">
    <property type="entry name" value="Uncharacterised protein PF07063, DUF1338"/>
    <property type="match status" value="1"/>
</dbReference>
<evidence type="ECO:0000256" key="3">
    <source>
        <dbReference type="ARBA" id="ARBA00023002"/>
    </source>
</evidence>
<dbReference type="GeneID" id="43592485"/>
<evidence type="ECO:0000313" key="10">
    <source>
        <dbReference type="Proteomes" id="UP000322225"/>
    </source>
</evidence>
<dbReference type="Proteomes" id="UP000322225">
    <property type="component" value="Chromosome 5"/>
</dbReference>
<reference evidence="9" key="2">
    <citation type="submission" date="2024-01" db="EMBL/GenBank/DDBJ databases">
        <title>Comparative genomics of Cryptococcus and Kwoniella reveals pathogenesis evolution and contrasting modes of karyotype evolution via chromosome fusion or intercentromeric recombination.</title>
        <authorList>
            <person name="Coelho M.A."/>
            <person name="David-Palma M."/>
            <person name="Shea T."/>
            <person name="Bowers K."/>
            <person name="McGinley-Smith S."/>
            <person name="Mohammad A.W."/>
            <person name="Gnirke A."/>
            <person name="Yurkov A.M."/>
            <person name="Nowrousian M."/>
            <person name="Sun S."/>
            <person name="Cuomo C.A."/>
            <person name="Heitman J."/>
        </authorList>
    </citation>
    <scope>NUCLEOTIDE SEQUENCE</scope>
    <source>
        <strain evidence="9">CBS 12478</strain>
    </source>
</reference>
<dbReference type="PANTHER" id="PTHR39479">
    <property type="match status" value="1"/>
</dbReference>
<keyword evidence="4" id="KW-0408">Iron</keyword>
<comment type="cofactor">
    <cofactor evidence="1">
        <name>Fe(2+)</name>
        <dbReference type="ChEBI" id="CHEBI:29033"/>
    </cofactor>
</comment>
<reference evidence="9" key="1">
    <citation type="submission" date="2017-08" db="EMBL/GenBank/DDBJ databases">
        <authorList>
            <person name="Cuomo C."/>
            <person name="Billmyre B."/>
            <person name="Heitman J."/>
        </authorList>
    </citation>
    <scope>NUCLEOTIDE SEQUENCE</scope>
    <source>
        <strain evidence="9">CBS 12478</strain>
    </source>
</reference>
<sequence length="475" mass="53383">MINANPSYPFVSPDDLRAQFCSALSEMYRTEVPLYGDLVSLVDEVNDGVMAREEGQGWEVGDRLRVERHGAIRLGTPSELRTITRLFRLMGMYPVGYYDLSTLGVPVHATAFRPITCDSLSTHPFRIFTSLLRPELISDSTIRQEVLSILSERDIFHPIVRQLIEKAEKQGGGLTSEDAVELVKYGLETFKWHERALVTEKMYNKMKNVHPLLADIAGFKGPHINHLTPRVLDIDKVQELMAERGIPPKDIIEGPPIRHCPILLRQTSFQALTEPILFTGRSPSPDETAPQLARGSHRARFGEIESRGCALTKKGHELYQSLMLSAGKPTSTQNNETWQSHLSSIFTPQSFPDTWSELYHSKLAYFTYSTTSSWSPARTSDSVTLDQLINEGSVKLTPIVYEDFLPASAAGIFASNLGNHKQESALSSDNGDESTERAKKELEEYVGGKIWNYFELYDKIEQESLERVKTLTGCK</sequence>